<feature type="transmembrane region" description="Helical" evidence="4">
    <location>
        <begin position="304"/>
        <end position="323"/>
    </location>
</feature>
<dbReference type="SUPFAM" id="SSF58104">
    <property type="entry name" value="Methyl-accepting chemotaxis protein (MCP) signaling domain"/>
    <property type="match status" value="1"/>
</dbReference>
<evidence type="ECO:0000259" key="6">
    <source>
        <dbReference type="PROSITE" id="PS50885"/>
    </source>
</evidence>
<name>A0A290HSM4_9BACT</name>
<dbReference type="Gene3D" id="3.30.450.20">
    <property type="entry name" value="PAS domain"/>
    <property type="match status" value="1"/>
</dbReference>
<sequence>MNSLAKKVTILQVLIVSFAIFAFIFYINIYLSSYIKQETEQKITANLTGLEQTVNVYNSALEDTAIKLFTVFESEFSNFHINASEKIMVHGVETPLIAADGHTLNNNFVKVDTFTNLTGAVATIFAFHGDDFVRVSTSLKKEDGSRAMGTMLGKTSPAYEPIMKKQKYIGSARLFGQNYITVYSPIIENDKIVGILFIGYNFTDGLKALKQQINSMKIGENGYFYAINTKSESYDIHPKVDNSKITFDLDKQILGQKQGMLHIQEDGEAKIVSFQPFNKWNWILVAKANEKDFQAANDKLRNNLIITSFIMTLIIVFIIWTLINQIITKPLNNLIEKARDLSSGDGDLTRHLEIKGNDEIAQASEQINHFIEKVRILICNAKSLSSENSSISHELSTTSLQVEKLVEKSTTIVLDTTNQANRVREDMTISIDQAKNSKEDMTKANGALKTASNAVIALTEEIQKSSVTEIELAQKLNQLSTDAEQVRSVLTVISDIADQTNLLALNAAIEAARAGEHGRGFAVVADEVRKLAERTQKSLIEINATINVIVQSIVNSSEQMSHNSEKIEELANTAQQVENSLQESFVIINEVTKITENTVNSYLQTGDEIEIMIHKIGEINKISMENSRSVEEIAGAAEHLSKMTENLNHKLGEFRT</sequence>
<reference evidence="8" key="1">
    <citation type="submission" date="2017-09" db="EMBL/GenBank/DDBJ databases">
        <title>The complete genome of Sulfurospirillum sp. JPD-1.</title>
        <authorList>
            <person name="Goris T."/>
        </authorList>
    </citation>
    <scope>NUCLEOTIDE SEQUENCE [LARGE SCALE GENOMIC DNA]</scope>
    <source>
        <strain evidence="8">JPD-1</strain>
    </source>
</reference>
<dbReference type="CDD" id="cd06225">
    <property type="entry name" value="HAMP"/>
    <property type="match status" value="1"/>
</dbReference>
<dbReference type="Pfam" id="PF00015">
    <property type="entry name" value="MCPsignal"/>
    <property type="match status" value="1"/>
</dbReference>
<dbReference type="InterPro" id="IPR004089">
    <property type="entry name" value="MCPsignal_dom"/>
</dbReference>
<feature type="transmembrane region" description="Helical" evidence="4">
    <location>
        <begin position="12"/>
        <end position="31"/>
    </location>
</feature>
<comment type="similarity">
    <text evidence="2">Belongs to the methyl-accepting chemotaxis (MCP) protein family.</text>
</comment>
<dbReference type="PROSITE" id="PS50111">
    <property type="entry name" value="CHEMOTAXIS_TRANSDUC_2"/>
    <property type="match status" value="1"/>
</dbReference>
<keyword evidence="4" id="KW-0812">Transmembrane</keyword>
<dbReference type="GO" id="GO:0016020">
    <property type="term" value="C:membrane"/>
    <property type="evidence" value="ECO:0007669"/>
    <property type="project" value="InterPro"/>
</dbReference>
<evidence type="ECO:0000313" key="8">
    <source>
        <dbReference type="Proteomes" id="UP000217349"/>
    </source>
</evidence>
<evidence type="ECO:0000313" key="7">
    <source>
        <dbReference type="EMBL" id="ATB68389.1"/>
    </source>
</evidence>
<dbReference type="PROSITE" id="PS50885">
    <property type="entry name" value="HAMP"/>
    <property type="match status" value="1"/>
</dbReference>
<dbReference type="Gene3D" id="1.10.287.950">
    <property type="entry name" value="Methyl-accepting chemotaxis protein"/>
    <property type="match status" value="1"/>
</dbReference>
<evidence type="ECO:0000256" key="3">
    <source>
        <dbReference type="PROSITE-ProRule" id="PRU00284"/>
    </source>
</evidence>
<dbReference type="Pfam" id="PF00672">
    <property type="entry name" value="HAMP"/>
    <property type="match status" value="1"/>
</dbReference>
<dbReference type="KEGG" id="sulj:SJPD1_0260"/>
<dbReference type="SMART" id="SM00283">
    <property type="entry name" value="MA"/>
    <property type="match status" value="1"/>
</dbReference>
<dbReference type="InterPro" id="IPR003660">
    <property type="entry name" value="HAMP_dom"/>
</dbReference>
<dbReference type="EMBL" id="CP023275">
    <property type="protein sequence ID" value="ATB68389.1"/>
    <property type="molecule type" value="Genomic_DNA"/>
</dbReference>
<evidence type="ECO:0000256" key="4">
    <source>
        <dbReference type="SAM" id="Phobius"/>
    </source>
</evidence>
<dbReference type="Pfam" id="PF17201">
    <property type="entry name" value="Cache_3-Cache_2"/>
    <property type="match status" value="1"/>
</dbReference>
<dbReference type="OrthoDB" id="9781638at2"/>
<dbReference type="InterPro" id="IPR033462">
    <property type="entry name" value="Cache_3-Cache_2"/>
</dbReference>
<gene>
    <name evidence="7" type="ORF">SJPD1_0260</name>
</gene>
<dbReference type="SUPFAM" id="SSF103190">
    <property type="entry name" value="Sensory domain-like"/>
    <property type="match status" value="1"/>
</dbReference>
<keyword evidence="4" id="KW-1133">Transmembrane helix</keyword>
<accession>A0A290HSM4</accession>
<dbReference type="InterPro" id="IPR029151">
    <property type="entry name" value="Sensor-like_sf"/>
</dbReference>
<evidence type="ECO:0000256" key="2">
    <source>
        <dbReference type="ARBA" id="ARBA00029447"/>
    </source>
</evidence>
<dbReference type="AlphaFoldDB" id="A0A290HSM4"/>
<protein>
    <submittedName>
        <fullName evidence="7">Signal transduction histidine-protein kinase</fullName>
    </submittedName>
</protein>
<dbReference type="RefSeq" id="WP_096045619.1">
    <property type="nucleotide sequence ID" value="NZ_CP023275.1"/>
</dbReference>
<dbReference type="GO" id="GO:0016301">
    <property type="term" value="F:kinase activity"/>
    <property type="evidence" value="ECO:0007669"/>
    <property type="project" value="UniProtKB-KW"/>
</dbReference>
<dbReference type="PANTHER" id="PTHR32089:SF114">
    <property type="entry name" value="METHYL-ACCEPTING CHEMOTAXIS PROTEIN MCPB"/>
    <property type="match status" value="1"/>
</dbReference>
<keyword evidence="1 3" id="KW-0807">Transducer</keyword>
<evidence type="ECO:0000256" key="1">
    <source>
        <dbReference type="ARBA" id="ARBA00023224"/>
    </source>
</evidence>
<evidence type="ECO:0000259" key="5">
    <source>
        <dbReference type="PROSITE" id="PS50111"/>
    </source>
</evidence>
<dbReference type="GO" id="GO:0007165">
    <property type="term" value="P:signal transduction"/>
    <property type="evidence" value="ECO:0007669"/>
    <property type="project" value="UniProtKB-KW"/>
</dbReference>
<dbReference type="Proteomes" id="UP000217349">
    <property type="component" value="Chromosome"/>
</dbReference>
<feature type="domain" description="HAMP" evidence="6">
    <location>
        <begin position="325"/>
        <end position="379"/>
    </location>
</feature>
<keyword evidence="7" id="KW-0418">Kinase</keyword>
<dbReference type="CDD" id="cd12912">
    <property type="entry name" value="PDC2_MCP_like"/>
    <property type="match status" value="1"/>
</dbReference>
<dbReference type="PANTHER" id="PTHR32089">
    <property type="entry name" value="METHYL-ACCEPTING CHEMOTAXIS PROTEIN MCPB"/>
    <property type="match status" value="1"/>
</dbReference>
<proteinExistence type="inferred from homology"/>
<organism evidence="7 8">
    <name type="scientific">Sulfurospirillum diekertiae</name>
    <dbReference type="NCBI Taxonomy" id="1854492"/>
    <lineage>
        <taxon>Bacteria</taxon>
        <taxon>Pseudomonadati</taxon>
        <taxon>Campylobacterota</taxon>
        <taxon>Epsilonproteobacteria</taxon>
        <taxon>Campylobacterales</taxon>
        <taxon>Sulfurospirillaceae</taxon>
        <taxon>Sulfurospirillum</taxon>
    </lineage>
</organism>
<feature type="domain" description="Methyl-accepting transducer" evidence="5">
    <location>
        <begin position="384"/>
        <end position="641"/>
    </location>
</feature>
<keyword evidence="7" id="KW-0808">Transferase</keyword>
<keyword evidence="4" id="KW-0472">Membrane</keyword>
<dbReference type="SMART" id="SM00304">
    <property type="entry name" value="HAMP"/>
    <property type="match status" value="1"/>
</dbReference>